<reference evidence="8" key="3">
    <citation type="journal article" date="2019" name="Microorganisms">
        <title>Red-Brown Pigmentation of Acidipropionibacterium jensenii Is Tied to Haemolytic Activity and cyl-Like Gene Cluster.</title>
        <authorList>
            <person name="Deptula P."/>
            <person name="Loivamaa I."/>
            <person name="Smolander O.P."/>
            <person name="Laine P."/>
            <person name="Roberts R.J."/>
            <person name="Piironen V."/>
            <person name="Paulin L."/>
            <person name="Savijoki K."/>
            <person name="Auvinen P."/>
            <person name="Varmanen P."/>
        </authorList>
    </citation>
    <scope>NUCLEOTIDE SEQUENCE</scope>
    <source>
        <strain evidence="8">JS280</strain>
    </source>
</reference>
<dbReference type="PANTHER" id="PTHR33884">
    <property type="entry name" value="UPF0410 PROTEIN YMGE"/>
    <property type="match status" value="1"/>
</dbReference>
<dbReference type="EMBL" id="LR134473">
    <property type="protein sequence ID" value="VEI03213.1"/>
    <property type="molecule type" value="Genomic_DNA"/>
</dbReference>
<reference evidence="9 10" key="2">
    <citation type="submission" date="2018-12" db="EMBL/GenBank/DDBJ databases">
        <authorList>
            <consortium name="Pathogen Informatics"/>
        </authorList>
    </citation>
    <scope>NUCLEOTIDE SEQUENCE [LARGE SCALE GENOMIC DNA]</scope>
    <source>
        <strain evidence="9 10">NCTC13652</strain>
    </source>
</reference>
<dbReference type="EMBL" id="CP025570">
    <property type="protein sequence ID" value="AZZ40462.1"/>
    <property type="molecule type" value="Genomic_DNA"/>
</dbReference>
<reference evidence="11" key="1">
    <citation type="submission" date="2017-12" db="EMBL/GenBank/DDBJ databases">
        <title>Whole genome sequencing of Acidipropionibacterium jensenii strains JS279 and JS280.</title>
        <authorList>
            <person name="Deptula P."/>
            <person name="Laine P."/>
            <person name="Smolander O.-P."/>
            <person name="Paulin L."/>
            <person name="Auvinen P."/>
            <person name="Varmanen P."/>
        </authorList>
    </citation>
    <scope>NUCLEOTIDE SEQUENCE [LARGE SCALE GENOMIC DNA]</scope>
    <source>
        <strain evidence="11">JS280</strain>
    </source>
</reference>
<protein>
    <submittedName>
        <fullName evidence="8">GlsB/YeaQ/YmgE family stress response membrane protein</fullName>
    </submittedName>
    <submittedName>
        <fullName evidence="9">Transglycosylase associated protein</fullName>
    </submittedName>
</protein>
<keyword evidence="5 7" id="KW-1133">Transmembrane helix</keyword>
<keyword evidence="10" id="KW-1185">Reference proteome</keyword>
<evidence type="ECO:0000256" key="3">
    <source>
        <dbReference type="ARBA" id="ARBA00022475"/>
    </source>
</evidence>
<proteinExistence type="inferred from homology"/>
<feature type="transmembrane region" description="Helical" evidence="7">
    <location>
        <begin position="6"/>
        <end position="22"/>
    </location>
</feature>
<dbReference type="GO" id="GO:0005886">
    <property type="term" value="C:plasma membrane"/>
    <property type="evidence" value="ECO:0007669"/>
    <property type="project" value="UniProtKB-SubCell"/>
</dbReference>
<name>A0A3Q9UMB7_9ACTN</name>
<dbReference type="OrthoDB" id="4568405at2"/>
<dbReference type="GeneID" id="82884261"/>
<keyword evidence="6 7" id="KW-0472">Membrane</keyword>
<comment type="similarity">
    <text evidence="2">Belongs to the UPF0410 family.</text>
</comment>
<evidence type="ECO:0000313" key="11">
    <source>
        <dbReference type="Proteomes" id="UP000285875"/>
    </source>
</evidence>
<dbReference type="Pfam" id="PF04226">
    <property type="entry name" value="Transgly_assoc"/>
    <property type="match status" value="1"/>
</dbReference>
<evidence type="ECO:0000256" key="1">
    <source>
        <dbReference type="ARBA" id="ARBA00004651"/>
    </source>
</evidence>
<evidence type="ECO:0000313" key="8">
    <source>
        <dbReference type="EMBL" id="AZZ40462.1"/>
    </source>
</evidence>
<evidence type="ECO:0000313" key="9">
    <source>
        <dbReference type="EMBL" id="VEI03213.1"/>
    </source>
</evidence>
<evidence type="ECO:0000256" key="7">
    <source>
        <dbReference type="SAM" id="Phobius"/>
    </source>
</evidence>
<accession>A0A3Q9UMB7</accession>
<dbReference type="KEGG" id="aji:C0Z10_12760"/>
<evidence type="ECO:0000256" key="4">
    <source>
        <dbReference type="ARBA" id="ARBA00022692"/>
    </source>
</evidence>
<dbReference type="AlphaFoldDB" id="A0A3Q9UMB7"/>
<dbReference type="InterPro" id="IPR007341">
    <property type="entry name" value="Transgly_assoc"/>
</dbReference>
<keyword evidence="3" id="KW-1003">Cell membrane</keyword>
<evidence type="ECO:0000256" key="6">
    <source>
        <dbReference type="ARBA" id="ARBA00023136"/>
    </source>
</evidence>
<gene>
    <name evidence="8" type="ORF">C0Z10_12760</name>
    <name evidence="9" type="ORF">NCTC13652_01412</name>
</gene>
<evidence type="ECO:0000313" key="10">
    <source>
        <dbReference type="Proteomes" id="UP000277858"/>
    </source>
</evidence>
<comment type="subcellular location">
    <subcellularLocation>
        <location evidence="1">Cell membrane</location>
        <topology evidence="1">Multi-pass membrane protein</topology>
    </subcellularLocation>
</comment>
<dbReference type="RefSeq" id="WP_028703643.1">
    <property type="nucleotide sequence ID" value="NZ_CP025570.1"/>
</dbReference>
<sequence length="92" mass="9451">MGNIISWIIIGILAGAVAKLILPGKQEGGWFSTMVLGLIGAIVGGLIGGLFGGGGVGATFSNPWSWGSFITAVIGAIIFSFVWGWIRSRSKA</sequence>
<dbReference type="Proteomes" id="UP000285875">
    <property type="component" value="Chromosome"/>
</dbReference>
<feature type="transmembrane region" description="Helical" evidence="7">
    <location>
        <begin position="64"/>
        <end position="86"/>
    </location>
</feature>
<keyword evidence="4 7" id="KW-0812">Transmembrane</keyword>
<evidence type="ECO:0000256" key="5">
    <source>
        <dbReference type="ARBA" id="ARBA00022989"/>
    </source>
</evidence>
<dbReference type="Proteomes" id="UP000277858">
    <property type="component" value="Chromosome"/>
</dbReference>
<dbReference type="PANTHER" id="PTHR33884:SF3">
    <property type="entry name" value="UPF0410 PROTEIN YMGE"/>
    <property type="match status" value="1"/>
</dbReference>
<dbReference type="STRING" id="1122997.GCA_000425285_02295"/>
<evidence type="ECO:0000256" key="2">
    <source>
        <dbReference type="ARBA" id="ARBA00011006"/>
    </source>
</evidence>
<organism evidence="8 11">
    <name type="scientific">Acidipropionibacterium jensenii</name>
    <dbReference type="NCBI Taxonomy" id="1749"/>
    <lineage>
        <taxon>Bacteria</taxon>
        <taxon>Bacillati</taxon>
        <taxon>Actinomycetota</taxon>
        <taxon>Actinomycetes</taxon>
        <taxon>Propionibacteriales</taxon>
        <taxon>Propionibacteriaceae</taxon>
        <taxon>Acidipropionibacterium</taxon>
    </lineage>
</organism>
<feature type="transmembrane region" description="Helical" evidence="7">
    <location>
        <begin position="29"/>
        <end position="52"/>
    </location>
</feature>